<reference evidence="1" key="1">
    <citation type="submission" date="2018-01" db="EMBL/GenBank/DDBJ databases">
        <authorList>
            <person name="Gaut B.S."/>
            <person name="Morton B.R."/>
            <person name="Clegg M.T."/>
            <person name="Duvall M.R."/>
        </authorList>
    </citation>
    <scope>NUCLEOTIDE SEQUENCE</scope>
    <source>
        <strain evidence="1">Lactococcus lactis</strain>
    </source>
</reference>
<gene>
    <name evidence="2" type="ORF">AMHIJAGA_03053</name>
</gene>
<dbReference type="EMBL" id="OGTW01000186">
    <property type="protein sequence ID" value="SPB29535.1"/>
    <property type="molecule type" value="Genomic_DNA"/>
</dbReference>
<proteinExistence type="predicted"/>
<protein>
    <submittedName>
        <fullName evidence="2">Uncharacterized protein</fullName>
    </submittedName>
</protein>
<dbReference type="Proteomes" id="UP000279235">
    <property type="component" value="Unassembled WGS sequence"/>
</dbReference>
<dbReference type="EMBL" id="OGTW02000186">
    <property type="protein sequence ID" value="SPS13084.1"/>
    <property type="molecule type" value="Genomic_DNA"/>
</dbReference>
<organism evidence="2 3">
    <name type="scientific">Lactococcus lactis</name>
    <dbReference type="NCBI Taxonomy" id="1358"/>
    <lineage>
        <taxon>Bacteria</taxon>
        <taxon>Bacillati</taxon>
        <taxon>Bacillota</taxon>
        <taxon>Bacilli</taxon>
        <taxon>Lactobacillales</taxon>
        <taxon>Streptococcaceae</taxon>
        <taxon>Lactococcus</taxon>
    </lineage>
</organism>
<accession>A0A2X0SYB9</accession>
<evidence type="ECO:0000313" key="2">
    <source>
        <dbReference type="EMBL" id="SPS13084.1"/>
    </source>
</evidence>
<reference evidence="2" key="3">
    <citation type="submission" date="2018-05" db="EMBL/GenBank/DDBJ databases">
        <authorList>
            <person name="Lanie J.A."/>
            <person name="Ng W.-L."/>
            <person name="Kazmierczak K.M."/>
            <person name="Andrzejewski T.M."/>
            <person name="Davidsen T.M."/>
            <person name="Wayne K.J."/>
            <person name="Tettelin H."/>
            <person name="Glass J.I."/>
            <person name="Rusch D."/>
            <person name="Podicherti R."/>
            <person name="Tsui H.-C.T."/>
            <person name="Winkler M.E."/>
        </authorList>
    </citation>
    <scope>NUCLEOTIDE SEQUENCE</scope>
    <source>
        <strain evidence="2">Lactococcus lactis</strain>
    </source>
</reference>
<reference evidence="3" key="2">
    <citation type="submission" date="2018-05" db="EMBL/GenBank/DDBJ databases">
        <authorList>
            <person name="Duru I."/>
        </authorList>
    </citation>
    <scope>NUCLEOTIDE SEQUENCE [LARGE SCALE GENOMIC DNA]</scope>
</reference>
<sequence>MDSFYINQLLKAIQLNEAGAVEKFEKEIQQKDPRIQQMYHTLKDQLVNTTEEIDVAQLKETSIQNEIQRQLQKEAEEFGLSFDFLQSAMNEYQGDKKTIPYLTHLLDSMTLSKEEFEAKTGEKYRRRTKVLEERLQQNFEQLQKWKEEL</sequence>
<evidence type="ECO:0000313" key="3">
    <source>
        <dbReference type="Proteomes" id="UP000279235"/>
    </source>
</evidence>
<name>A0A2X0SYB9_9LACT</name>
<evidence type="ECO:0000313" key="1">
    <source>
        <dbReference type="EMBL" id="SPB29535.1"/>
    </source>
</evidence>
<dbReference type="AlphaFoldDB" id="A0A2X0SYB9"/>